<dbReference type="GO" id="GO:0005737">
    <property type="term" value="C:cytoplasm"/>
    <property type="evidence" value="ECO:0007669"/>
    <property type="project" value="TreeGrafter"/>
</dbReference>
<sequence>MDAAFTQDAKLTPFWWEAAPPYDTPLENLPRKVDALIIGSGYTGLHAAIELARGGRSVLVCDRDVIGNGCSTRNGGQISTAVKPTFSALAKAHGVETAKAIFRDGRRSLAWTGEFIRAEGIDCDFKVCGRFHVAHNDKAFRALASSIAHQPQGFEVPAHVVPRAEQRRELGTGIYHGGVIFENHASLDPGRYHAGLVKIALEAGVLLAPRCEITGLSKSGKGHRATTARGEIEASDVVLATNGYSGKLSPWHQRRVMPIGSYVIATEELPEHVVDEIIPKDRIVSDSRHVLYYFRASPDRKRIIFGGRVSISETDPRTSGKILHRELVRLFPQLEGYRVSHSWMGFVGYTFDTLAHVGNRDGIHYSLGYCGSGVGMAGFQGRKIGQRILGLAEGETGYTRTPFPGRLYYSGKPWFLGPAIHVYRIRDRLGI</sequence>
<dbReference type="InterPro" id="IPR036188">
    <property type="entry name" value="FAD/NAD-bd_sf"/>
</dbReference>
<name>A0A4R5PP21_9HYPH</name>
<reference evidence="3 4" key="1">
    <citation type="journal article" date="2013" name="Int. J. Syst. Evol. Microbiol.">
        <title>Hoeflea suaedae sp. nov., an endophytic bacterium isolated from the root of the halophyte Suaeda maritima.</title>
        <authorList>
            <person name="Chung E.J."/>
            <person name="Park J.A."/>
            <person name="Pramanik P."/>
            <person name="Bibi F."/>
            <person name="Jeon C.O."/>
            <person name="Chung Y.R."/>
        </authorList>
    </citation>
    <scope>NUCLEOTIDE SEQUENCE [LARGE SCALE GENOMIC DNA]</scope>
    <source>
        <strain evidence="3 4">YC6898</strain>
    </source>
</reference>
<dbReference type="RefSeq" id="WP_133283226.1">
    <property type="nucleotide sequence ID" value="NZ_SMSI01000001.1"/>
</dbReference>
<organism evidence="3 4">
    <name type="scientific">Pseudohoeflea suaedae</name>
    <dbReference type="NCBI Taxonomy" id="877384"/>
    <lineage>
        <taxon>Bacteria</taxon>
        <taxon>Pseudomonadati</taxon>
        <taxon>Pseudomonadota</taxon>
        <taxon>Alphaproteobacteria</taxon>
        <taxon>Hyphomicrobiales</taxon>
        <taxon>Rhizobiaceae</taxon>
        <taxon>Pseudohoeflea</taxon>
    </lineage>
</organism>
<dbReference type="OrthoDB" id="9814969at2"/>
<protein>
    <submittedName>
        <fullName evidence="3">FAD-binding oxidoreductase</fullName>
    </submittedName>
</protein>
<keyword evidence="1" id="KW-0560">Oxidoreductase</keyword>
<dbReference type="EMBL" id="SMSI01000001">
    <property type="protein sequence ID" value="TDH38391.1"/>
    <property type="molecule type" value="Genomic_DNA"/>
</dbReference>
<evidence type="ECO:0000259" key="2">
    <source>
        <dbReference type="Pfam" id="PF01266"/>
    </source>
</evidence>
<dbReference type="SUPFAM" id="SSF51905">
    <property type="entry name" value="FAD/NAD(P)-binding domain"/>
    <property type="match status" value="1"/>
</dbReference>
<dbReference type="Pfam" id="PF01266">
    <property type="entry name" value="DAO"/>
    <property type="match status" value="1"/>
</dbReference>
<dbReference type="PANTHER" id="PTHR13847">
    <property type="entry name" value="SARCOSINE DEHYDROGENASE-RELATED"/>
    <property type="match status" value="1"/>
</dbReference>
<dbReference type="Gene3D" id="3.30.9.10">
    <property type="entry name" value="D-Amino Acid Oxidase, subunit A, domain 2"/>
    <property type="match status" value="1"/>
</dbReference>
<evidence type="ECO:0000313" key="4">
    <source>
        <dbReference type="Proteomes" id="UP000295131"/>
    </source>
</evidence>
<dbReference type="Gene3D" id="3.50.50.60">
    <property type="entry name" value="FAD/NAD(P)-binding domain"/>
    <property type="match status" value="1"/>
</dbReference>
<comment type="caution">
    <text evidence="3">The sequence shown here is derived from an EMBL/GenBank/DDBJ whole genome shotgun (WGS) entry which is preliminary data.</text>
</comment>
<accession>A0A4R5PP21</accession>
<dbReference type="InterPro" id="IPR006076">
    <property type="entry name" value="FAD-dep_OxRdtase"/>
</dbReference>
<dbReference type="GO" id="GO:0016491">
    <property type="term" value="F:oxidoreductase activity"/>
    <property type="evidence" value="ECO:0007669"/>
    <property type="project" value="UniProtKB-KW"/>
</dbReference>
<gene>
    <name evidence="3" type="ORF">E2A64_04565</name>
</gene>
<evidence type="ECO:0000313" key="3">
    <source>
        <dbReference type="EMBL" id="TDH38391.1"/>
    </source>
</evidence>
<dbReference type="Proteomes" id="UP000295131">
    <property type="component" value="Unassembled WGS sequence"/>
</dbReference>
<dbReference type="PANTHER" id="PTHR13847:SF281">
    <property type="entry name" value="FAD DEPENDENT OXIDOREDUCTASE DOMAIN-CONTAINING PROTEIN"/>
    <property type="match status" value="1"/>
</dbReference>
<feature type="domain" description="FAD dependent oxidoreductase" evidence="2">
    <location>
        <begin position="34"/>
        <end position="384"/>
    </location>
</feature>
<proteinExistence type="predicted"/>
<evidence type="ECO:0000256" key="1">
    <source>
        <dbReference type="ARBA" id="ARBA00023002"/>
    </source>
</evidence>
<dbReference type="AlphaFoldDB" id="A0A4R5PP21"/>
<keyword evidence="4" id="KW-1185">Reference proteome</keyword>